<evidence type="ECO:0000259" key="1">
    <source>
        <dbReference type="Pfam" id="PF01408"/>
    </source>
</evidence>
<evidence type="ECO:0000313" key="3">
    <source>
        <dbReference type="Proteomes" id="UP000284120"/>
    </source>
</evidence>
<organism evidence="2 3">
    <name type="scientific">Pedobacter chitinilyticus</name>
    <dbReference type="NCBI Taxonomy" id="2233776"/>
    <lineage>
        <taxon>Bacteria</taxon>
        <taxon>Pseudomonadati</taxon>
        <taxon>Bacteroidota</taxon>
        <taxon>Sphingobacteriia</taxon>
        <taxon>Sphingobacteriales</taxon>
        <taxon>Sphingobacteriaceae</taxon>
        <taxon>Pedobacter</taxon>
    </lineage>
</organism>
<dbReference type="EMBL" id="SAYW01000001">
    <property type="protein sequence ID" value="RWU10221.1"/>
    <property type="molecule type" value="Genomic_DNA"/>
</dbReference>
<proteinExistence type="predicted"/>
<dbReference type="AlphaFoldDB" id="A0A3S3PD92"/>
<dbReference type="Proteomes" id="UP000284120">
    <property type="component" value="Unassembled WGS sequence"/>
</dbReference>
<dbReference type="InterPro" id="IPR000683">
    <property type="entry name" value="Gfo/Idh/MocA-like_OxRdtase_N"/>
</dbReference>
<accession>A0A3S3PD92</accession>
<dbReference type="OrthoDB" id="1408251at2"/>
<dbReference type="InterPro" id="IPR050463">
    <property type="entry name" value="Gfo/Idh/MocA_oxidrdct_glycsds"/>
</dbReference>
<dbReference type="PROSITE" id="PS51318">
    <property type="entry name" value="TAT"/>
    <property type="match status" value="1"/>
</dbReference>
<sequence>MLKINRRNFIHTITLAGATVALPRFSFGHQSAQKRVGIIGLDTSHSLAFTKLLNAENPDLSLDGYRVVAAYPYGSKDLAISKERIPKQVIEIQQFGVKISDSIAQLLSEVDVVLLETNDGRLHLSQALEVIKAGKPLFIDKPLAASFKDGKAIFEAAKQHNVPVFSASSLRFMENVVAIRSGKYGKVLGADTFSPAIIEPTHPDLFWYGIHGIETLFAVMGTDCMSVSRVYTDETDIVVGKWKDGRIGTFRGTRTGKADFGGTCFTENGTFQLGPYLGYQPLLVEIIKFFNTKIPPVSAAETLAILAFMEAAEESKGKGGITVIPQRIDQ</sequence>
<dbReference type="Pfam" id="PF01408">
    <property type="entry name" value="GFO_IDH_MocA"/>
    <property type="match status" value="1"/>
</dbReference>
<dbReference type="InterPro" id="IPR036291">
    <property type="entry name" value="NAD(P)-bd_dom_sf"/>
</dbReference>
<dbReference type="PANTHER" id="PTHR43818:SF9">
    <property type="entry name" value="HYPOTHETICAL OXIDOREDUCTASE"/>
    <property type="match status" value="1"/>
</dbReference>
<feature type="domain" description="Gfo/Idh/MocA-like oxidoreductase N-terminal" evidence="1">
    <location>
        <begin position="80"/>
        <end position="165"/>
    </location>
</feature>
<keyword evidence="3" id="KW-1185">Reference proteome</keyword>
<reference evidence="2 3" key="1">
    <citation type="submission" date="2018-06" db="EMBL/GenBank/DDBJ databases">
        <title>Pedobacter endophyticus sp. nov., an endophytic bacterium isolated from a leaf of Triticum aestivum.</title>
        <authorList>
            <person name="Zhang L."/>
        </authorList>
    </citation>
    <scope>NUCLEOTIDE SEQUENCE [LARGE SCALE GENOMIC DNA]</scope>
    <source>
        <strain evidence="2 3">CM134L-2</strain>
    </source>
</reference>
<evidence type="ECO:0000313" key="2">
    <source>
        <dbReference type="EMBL" id="RWU10221.1"/>
    </source>
</evidence>
<gene>
    <name evidence="2" type="ORF">DPV69_02430</name>
</gene>
<dbReference type="PANTHER" id="PTHR43818">
    <property type="entry name" value="BCDNA.GH03377"/>
    <property type="match status" value="1"/>
</dbReference>
<name>A0A3S3PD92_9SPHI</name>
<dbReference type="InterPro" id="IPR006311">
    <property type="entry name" value="TAT_signal"/>
</dbReference>
<dbReference type="Gene3D" id="3.40.50.720">
    <property type="entry name" value="NAD(P)-binding Rossmann-like Domain"/>
    <property type="match status" value="1"/>
</dbReference>
<dbReference type="GO" id="GO:0000166">
    <property type="term" value="F:nucleotide binding"/>
    <property type="evidence" value="ECO:0007669"/>
    <property type="project" value="InterPro"/>
</dbReference>
<dbReference type="SUPFAM" id="SSF51735">
    <property type="entry name" value="NAD(P)-binding Rossmann-fold domains"/>
    <property type="match status" value="1"/>
</dbReference>
<protein>
    <submittedName>
        <fullName evidence="2">Gfo/Idh/MocA family oxidoreductase</fullName>
    </submittedName>
</protein>
<comment type="caution">
    <text evidence="2">The sequence shown here is derived from an EMBL/GenBank/DDBJ whole genome shotgun (WGS) entry which is preliminary data.</text>
</comment>